<keyword evidence="3" id="KW-1185">Reference proteome</keyword>
<dbReference type="RefSeq" id="WP_096334124.1">
    <property type="nucleotide sequence ID" value="NZ_FOMX01000002.1"/>
</dbReference>
<dbReference type="EMBL" id="FOMX01000002">
    <property type="protein sequence ID" value="SFD57198.1"/>
    <property type="molecule type" value="Genomic_DNA"/>
</dbReference>
<evidence type="ECO:0000313" key="3">
    <source>
        <dbReference type="Proteomes" id="UP000199400"/>
    </source>
</evidence>
<accession>A0A1I1TJ60</accession>
<reference evidence="3" key="1">
    <citation type="submission" date="2016-10" db="EMBL/GenBank/DDBJ databases">
        <authorList>
            <person name="Varghese N."/>
            <person name="Submissions S."/>
        </authorList>
    </citation>
    <scope>NUCLEOTIDE SEQUENCE [LARGE SCALE GENOMIC DNA]</scope>
    <source>
        <strain evidence="3">ATCC 25963</strain>
    </source>
</reference>
<sequence>MFRNTSSIPLLLAALLAPACVEEVTVPEAPAAEPVELGDERRVELRFLRLDAKDFVQELSLEDIKQRFPEKILRETWLLDMDLEPLIRNALLTLIATPEADVPHLPRSAQNMWKLLNMTAKSTSLDGTSLAPLIGVGEAVGLGPATILADLIAVDPNEPIITVDLTTRAVIDNVVSTHPNAQFRPGPVDAEHPDGKYPVAPGSLPVSLWDVVTDFAEMPVRFGPAEAADPDDPDHPGFIGGAFKFKATTPDFKMVVKVDLNALPYKGLDLTDGTVANVNSTKSQILSAFDFTSEDWMNIEGLVPALVVEEMTMTIDEDKEFVASGTSPDPAPLGDSAVWQKPRWLFERLIAEVAVARAGSIPAHCTEYGPKGQVDPPFIAVQACIGQGAFVDGVFDPDAAAPESWTSIAIDDSVLLDSPPPPPSYFWDVLLEVAQVRLHDGGLGEGEGDISFTLKQVPVGTTVDDLVAQIKTNIQKNPAALSAIAELLNENTEGRADFYYYVPKADNPPELRGDWLYFVTAADIENDADGEPVRPYGYKKPGFFRDAKLTDKASEVVAIDGDTSHEKVKIAAGDVLYMLDDEQRLFKLVVEDKPAPHSIALTVTRSR</sequence>
<dbReference type="STRING" id="54.SAMN02745121_00667"/>
<protein>
    <submittedName>
        <fullName evidence="2">Uncharacterized protein</fullName>
    </submittedName>
</protein>
<name>A0A1I1TJ60_9BACT</name>
<dbReference type="OrthoDB" id="5481086at2"/>
<feature type="chain" id="PRO_5011509619" evidence="1">
    <location>
        <begin position="20"/>
        <end position="607"/>
    </location>
</feature>
<dbReference type="Proteomes" id="UP000199400">
    <property type="component" value="Unassembled WGS sequence"/>
</dbReference>
<dbReference type="AlphaFoldDB" id="A0A1I1TJ60"/>
<evidence type="ECO:0000313" key="2">
    <source>
        <dbReference type="EMBL" id="SFD57198.1"/>
    </source>
</evidence>
<gene>
    <name evidence="2" type="ORF">SAMN02745121_00667</name>
</gene>
<organism evidence="2 3">
    <name type="scientific">Nannocystis exedens</name>
    <dbReference type="NCBI Taxonomy" id="54"/>
    <lineage>
        <taxon>Bacteria</taxon>
        <taxon>Pseudomonadati</taxon>
        <taxon>Myxococcota</taxon>
        <taxon>Polyangia</taxon>
        <taxon>Nannocystales</taxon>
        <taxon>Nannocystaceae</taxon>
        <taxon>Nannocystis</taxon>
    </lineage>
</organism>
<keyword evidence="1" id="KW-0732">Signal</keyword>
<feature type="signal peptide" evidence="1">
    <location>
        <begin position="1"/>
        <end position="19"/>
    </location>
</feature>
<proteinExistence type="predicted"/>
<evidence type="ECO:0000256" key="1">
    <source>
        <dbReference type="SAM" id="SignalP"/>
    </source>
</evidence>